<dbReference type="AlphaFoldDB" id="A0AAN7Z1I3"/>
<evidence type="ECO:0008006" key="5">
    <source>
        <dbReference type="Google" id="ProtNLM"/>
    </source>
</evidence>
<protein>
    <recommendedName>
        <fullName evidence="5">Oxysterol-binding protein</fullName>
    </recommendedName>
</protein>
<dbReference type="Proteomes" id="UP001344447">
    <property type="component" value="Unassembled WGS sequence"/>
</dbReference>
<dbReference type="PROSITE" id="PS01013">
    <property type="entry name" value="OSBP"/>
    <property type="match status" value="1"/>
</dbReference>
<dbReference type="FunFam" id="2.40.160.120:FF:000011">
    <property type="entry name" value="Oxysterol-binding protein-related protein 4C"/>
    <property type="match status" value="1"/>
</dbReference>
<accession>A0AAN7Z1I3</accession>
<dbReference type="GO" id="GO:0016020">
    <property type="term" value="C:membrane"/>
    <property type="evidence" value="ECO:0007669"/>
    <property type="project" value="TreeGrafter"/>
</dbReference>
<dbReference type="InterPro" id="IPR037239">
    <property type="entry name" value="OSBP_sf"/>
</dbReference>
<comment type="caution">
    <text evidence="3">The sequence shown here is derived from an EMBL/GenBank/DDBJ whole genome shotgun (WGS) entry which is preliminary data.</text>
</comment>
<evidence type="ECO:0000313" key="4">
    <source>
        <dbReference type="Proteomes" id="UP001344447"/>
    </source>
</evidence>
<comment type="similarity">
    <text evidence="1 2">Belongs to the OSBP family.</text>
</comment>
<evidence type="ECO:0000256" key="1">
    <source>
        <dbReference type="ARBA" id="ARBA00008842"/>
    </source>
</evidence>
<dbReference type="Gene3D" id="2.40.160.120">
    <property type="match status" value="1"/>
</dbReference>
<evidence type="ECO:0000256" key="2">
    <source>
        <dbReference type="RuleBase" id="RU003844"/>
    </source>
</evidence>
<dbReference type="GO" id="GO:0032934">
    <property type="term" value="F:sterol binding"/>
    <property type="evidence" value="ECO:0007669"/>
    <property type="project" value="TreeGrafter"/>
</dbReference>
<proteinExistence type="inferred from homology"/>
<dbReference type="PANTHER" id="PTHR10972:SF87">
    <property type="entry name" value="OXYSTEROL-BINDING PROTEIN 10"/>
    <property type="match status" value="1"/>
</dbReference>
<dbReference type="PANTHER" id="PTHR10972">
    <property type="entry name" value="OXYSTEROL-BINDING PROTEIN-RELATED"/>
    <property type="match status" value="1"/>
</dbReference>
<dbReference type="EMBL" id="JAVFKY010000002">
    <property type="protein sequence ID" value="KAK5580835.1"/>
    <property type="molecule type" value="Genomic_DNA"/>
</dbReference>
<reference evidence="3 4" key="1">
    <citation type="submission" date="2023-11" db="EMBL/GenBank/DDBJ databases">
        <title>Dfirmibasis_genome.</title>
        <authorList>
            <person name="Edelbroek B."/>
            <person name="Kjellin J."/>
            <person name="Jerlstrom-Hultqvist J."/>
            <person name="Soderbom F."/>
        </authorList>
    </citation>
    <scope>NUCLEOTIDE SEQUENCE [LARGE SCALE GENOMIC DNA]</scope>
    <source>
        <strain evidence="3 4">TNS-C-14</strain>
    </source>
</reference>
<keyword evidence="4" id="KW-1185">Reference proteome</keyword>
<dbReference type="Pfam" id="PF01237">
    <property type="entry name" value="Oxysterol_BP"/>
    <property type="match status" value="1"/>
</dbReference>
<sequence>MTDISDESNICYEEEVEEEIIEDDLDINNDCQDSDDKKKNSSFLKQFTSKQPFYKMSLPISYSEPRSFLEKLTDQGSYLDIFLKVKNIESEEERFLEILKFYLSGWIQQKIAKSPFNPVIGETYECKWVHKDGSTTEYIAEQISHHPPSSGFCMHNQQNGVIFHSYLSPTSKFWANSLENSMEGKLVYEIPSLDEEYIVEAPKIIVKGVLVGSLSTETVGSTNLICKKTGYSAEIDFKGKGLFKSKYSLLVKVKHQSSKKALYTLEGKFDGSVSITSTKTGKTTPFFDINSETTQPITLPSQELEENNSRVVWKHVIENLLNNNEDEASKQKTLVEENQRTLAKTREGKPWIPKNFTKCDNENDEDQNVYYYTKLIDIRKEIKKNN</sequence>
<dbReference type="SUPFAM" id="SSF144000">
    <property type="entry name" value="Oxysterol-binding protein-like"/>
    <property type="match status" value="1"/>
</dbReference>
<name>A0AAN7Z1I3_9MYCE</name>
<gene>
    <name evidence="3" type="ORF">RB653_000859</name>
</gene>
<dbReference type="InterPro" id="IPR018494">
    <property type="entry name" value="Oxysterol-bd_CS"/>
</dbReference>
<dbReference type="Gene3D" id="3.30.70.3490">
    <property type="match status" value="1"/>
</dbReference>
<evidence type="ECO:0000313" key="3">
    <source>
        <dbReference type="EMBL" id="KAK5580835.1"/>
    </source>
</evidence>
<dbReference type="GO" id="GO:0005829">
    <property type="term" value="C:cytosol"/>
    <property type="evidence" value="ECO:0007669"/>
    <property type="project" value="TreeGrafter"/>
</dbReference>
<dbReference type="InterPro" id="IPR000648">
    <property type="entry name" value="Oxysterol-bd"/>
</dbReference>
<organism evidence="3 4">
    <name type="scientific">Dictyostelium firmibasis</name>
    <dbReference type="NCBI Taxonomy" id="79012"/>
    <lineage>
        <taxon>Eukaryota</taxon>
        <taxon>Amoebozoa</taxon>
        <taxon>Evosea</taxon>
        <taxon>Eumycetozoa</taxon>
        <taxon>Dictyostelia</taxon>
        <taxon>Dictyosteliales</taxon>
        <taxon>Dictyosteliaceae</taxon>
        <taxon>Dictyostelium</taxon>
    </lineage>
</organism>